<evidence type="ECO:0000313" key="3">
    <source>
        <dbReference type="Proteomes" id="UP000307173"/>
    </source>
</evidence>
<sequence>MVLKVIFDENGKIFGAQAVGEAGVDKRIDVIATAIKGNLTVYDLPEIEITYAPPFNSAKDPVNI</sequence>
<dbReference type="Gene3D" id="3.50.50.60">
    <property type="entry name" value="FAD/NAD(P)-binding domain"/>
    <property type="match status" value="1"/>
</dbReference>
<feature type="domain" description="Pyridine nucleotide-disulphide oxidoreductase dimerisation" evidence="1">
    <location>
        <begin position="2"/>
        <end position="57"/>
    </location>
</feature>
<protein>
    <recommendedName>
        <fullName evidence="1">Pyridine nucleotide-disulphide oxidoreductase dimerisation domain-containing protein</fullName>
    </recommendedName>
</protein>
<gene>
    <name evidence="2" type="ORF">CANINC_004258</name>
</gene>
<dbReference type="AlphaFoldDB" id="A0A4T0WXQ6"/>
<dbReference type="Proteomes" id="UP000307173">
    <property type="component" value="Unassembled WGS sequence"/>
</dbReference>
<dbReference type="InterPro" id="IPR036188">
    <property type="entry name" value="FAD/NAD-bd_sf"/>
</dbReference>
<dbReference type="EMBL" id="SELW01000647">
    <property type="protein sequence ID" value="TID16200.1"/>
    <property type="molecule type" value="Genomic_DNA"/>
</dbReference>
<feature type="non-terminal residue" evidence="2">
    <location>
        <position position="64"/>
    </location>
</feature>
<accession>A0A4T0WXQ6</accession>
<dbReference type="STRING" id="52247.A0A4T0WXQ6"/>
<reference evidence="2 3" key="1">
    <citation type="journal article" date="2019" name="Front. Genet.">
        <title>Whole-Genome Sequencing of the Opportunistic Yeast Pathogen Candida inconspicua Uncovers Its Hybrid Origin.</title>
        <authorList>
            <person name="Mixao V."/>
            <person name="Hansen A.P."/>
            <person name="Saus E."/>
            <person name="Boekhout T."/>
            <person name="Lass-Florl C."/>
            <person name="Gabaldon T."/>
        </authorList>
    </citation>
    <scope>NUCLEOTIDE SEQUENCE [LARGE SCALE GENOMIC DNA]</scope>
    <source>
        <strain evidence="2 3">CBS 180</strain>
    </source>
</reference>
<dbReference type="Pfam" id="PF02852">
    <property type="entry name" value="Pyr_redox_dim"/>
    <property type="match status" value="1"/>
</dbReference>
<evidence type="ECO:0000259" key="1">
    <source>
        <dbReference type="Pfam" id="PF02852"/>
    </source>
</evidence>
<comment type="caution">
    <text evidence="2">The sequence shown here is derived from an EMBL/GenBank/DDBJ whole genome shotgun (WGS) entry which is preliminary data.</text>
</comment>
<proteinExistence type="predicted"/>
<dbReference type="SUPFAM" id="SSF55424">
    <property type="entry name" value="FAD/NAD-linked reductases, dimerisation (C-terminal) domain"/>
    <property type="match status" value="1"/>
</dbReference>
<evidence type="ECO:0000313" key="2">
    <source>
        <dbReference type="EMBL" id="TID16200.1"/>
    </source>
</evidence>
<organism evidence="2 3">
    <name type="scientific">Pichia inconspicua</name>
    <dbReference type="NCBI Taxonomy" id="52247"/>
    <lineage>
        <taxon>Eukaryota</taxon>
        <taxon>Fungi</taxon>
        <taxon>Dikarya</taxon>
        <taxon>Ascomycota</taxon>
        <taxon>Saccharomycotina</taxon>
        <taxon>Pichiomycetes</taxon>
        <taxon>Pichiales</taxon>
        <taxon>Pichiaceae</taxon>
        <taxon>Pichia</taxon>
    </lineage>
</organism>
<name>A0A4T0WXQ6_9ASCO</name>
<dbReference type="OrthoDB" id="361797at2759"/>
<dbReference type="InterPro" id="IPR004099">
    <property type="entry name" value="Pyr_nucl-diS_OxRdtase_dimer"/>
</dbReference>
<keyword evidence="3" id="KW-1185">Reference proteome</keyword>
<dbReference type="InterPro" id="IPR016156">
    <property type="entry name" value="FAD/NAD-linked_Rdtase_dimer_sf"/>
</dbReference>